<accession>A0ABX0J6A8</accession>
<evidence type="ECO:0000313" key="2">
    <source>
        <dbReference type="EMBL" id="NHN30916.1"/>
    </source>
</evidence>
<protein>
    <submittedName>
        <fullName evidence="2">DUF1540 domain-containing protein</fullName>
    </submittedName>
</protein>
<dbReference type="Proteomes" id="UP001165962">
    <property type="component" value="Unassembled WGS sequence"/>
</dbReference>
<name>A0ABX0J6A8_9BACL</name>
<dbReference type="EMBL" id="JAAOIW010000004">
    <property type="protein sequence ID" value="NHN30916.1"/>
    <property type="molecule type" value="Genomic_DNA"/>
</dbReference>
<keyword evidence="3" id="KW-1185">Reference proteome</keyword>
<comment type="caution">
    <text evidence="2">The sequence shown here is derived from an EMBL/GenBank/DDBJ whole genome shotgun (WGS) entry which is preliminary data.</text>
</comment>
<sequence length="72" mass="8017">MPEVSCSVANCEYWAKDNKCRAASIMIDIDQHAHADYSDEFAAEPGSISVDHMDHAMDVKGTCCHTFQPKKK</sequence>
<dbReference type="Pfam" id="PF07561">
    <property type="entry name" value="DUF1540"/>
    <property type="match status" value="1"/>
</dbReference>
<proteinExistence type="predicted"/>
<dbReference type="InterPro" id="IPR011437">
    <property type="entry name" value="DUF1540"/>
</dbReference>
<evidence type="ECO:0000259" key="1">
    <source>
        <dbReference type="Pfam" id="PF07561"/>
    </source>
</evidence>
<reference evidence="2" key="1">
    <citation type="submission" date="2020-03" db="EMBL/GenBank/DDBJ databases">
        <title>Draft sequencing of Paenibacilllus sp. S3N08.</title>
        <authorList>
            <person name="Kim D.-U."/>
        </authorList>
    </citation>
    <scope>NUCLEOTIDE SEQUENCE</scope>
    <source>
        <strain evidence="2">S3N08</strain>
    </source>
</reference>
<gene>
    <name evidence="2" type="ORF">G9U52_13840</name>
</gene>
<evidence type="ECO:0000313" key="3">
    <source>
        <dbReference type="Proteomes" id="UP001165962"/>
    </source>
</evidence>
<dbReference type="RefSeq" id="WP_166150379.1">
    <property type="nucleotide sequence ID" value="NZ_JAAOIW010000004.1"/>
</dbReference>
<organism evidence="2 3">
    <name type="scientific">Paenibacillus agricola</name>
    <dbReference type="NCBI Taxonomy" id="2716264"/>
    <lineage>
        <taxon>Bacteria</taxon>
        <taxon>Bacillati</taxon>
        <taxon>Bacillota</taxon>
        <taxon>Bacilli</taxon>
        <taxon>Bacillales</taxon>
        <taxon>Paenibacillaceae</taxon>
        <taxon>Paenibacillus</taxon>
    </lineage>
</organism>
<feature type="domain" description="DUF1540" evidence="1">
    <location>
        <begin position="4"/>
        <end position="67"/>
    </location>
</feature>